<feature type="domain" description="Tripartite ATP-independent periplasmic transporters DctQ component" evidence="11">
    <location>
        <begin position="21"/>
        <end position="150"/>
    </location>
</feature>
<keyword evidence="4 9" id="KW-0997">Cell inner membrane</keyword>
<organism evidence="12 13">
    <name type="scientific">Cobetia marina</name>
    <name type="common">Deleya marina</name>
    <dbReference type="NCBI Taxonomy" id="28258"/>
    <lineage>
        <taxon>Bacteria</taxon>
        <taxon>Pseudomonadati</taxon>
        <taxon>Pseudomonadota</taxon>
        <taxon>Gammaproteobacteria</taxon>
        <taxon>Oceanospirillales</taxon>
        <taxon>Halomonadaceae</taxon>
        <taxon>Cobetia</taxon>
    </lineage>
</organism>
<dbReference type="Proteomes" id="UP001378242">
    <property type="component" value="Unassembled WGS sequence"/>
</dbReference>
<keyword evidence="6 9" id="KW-1133">Transmembrane helix</keyword>
<evidence type="ECO:0000256" key="6">
    <source>
        <dbReference type="ARBA" id="ARBA00022989"/>
    </source>
</evidence>
<comment type="similarity">
    <text evidence="8 9">Belongs to the TRAP transporter small permease family.</text>
</comment>
<dbReference type="PANTHER" id="PTHR35011:SF2">
    <property type="entry name" value="2,3-DIKETO-L-GULONATE TRAP TRANSPORTER SMALL PERMEASE PROTEIN YIAM"/>
    <property type="match status" value="1"/>
</dbReference>
<keyword evidence="3" id="KW-1003">Cell membrane</keyword>
<reference evidence="12 13" key="1">
    <citation type="submission" date="2024-02" db="EMBL/GenBank/DDBJ databases">
        <title>Bacteria isolated from the canopy kelp, Nereocystis luetkeana.</title>
        <authorList>
            <person name="Pfister C.A."/>
            <person name="Younker I.T."/>
            <person name="Light S.H."/>
        </authorList>
    </citation>
    <scope>NUCLEOTIDE SEQUENCE [LARGE SCALE GENOMIC DNA]</scope>
    <source>
        <strain evidence="12 13">TI.5.07</strain>
    </source>
</reference>
<gene>
    <name evidence="12" type="ORF">V6243_08175</name>
</gene>
<evidence type="ECO:0000256" key="10">
    <source>
        <dbReference type="SAM" id="MobiDB-lite"/>
    </source>
</evidence>
<comment type="subcellular location">
    <subcellularLocation>
        <location evidence="1 9">Cell inner membrane</location>
        <topology evidence="1 9">Multi-pass membrane protein</topology>
    </subcellularLocation>
</comment>
<comment type="caution">
    <text evidence="12">The sequence shown here is derived from an EMBL/GenBank/DDBJ whole genome shotgun (WGS) entry which is preliminary data.</text>
</comment>
<feature type="compositionally biased region" description="Basic and acidic residues" evidence="10">
    <location>
        <begin position="186"/>
        <end position="197"/>
    </location>
</feature>
<feature type="transmembrane region" description="Helical" evidence="9">
    <location>
        <begin position="12"/>
        <end position="35"/>
    </location>
</feature>
<feature type="region of interest" description="Disordered" evidence="10">
    <location>
        <begin position="175"/>
        <end position="197"/>
    </location>
</feature>
<feature type="transmembrane region" description="Helical" evidence="9">
    <location>
        <begin position="47"/>
        <end position="63"/>
    </location>
</feature>
<evidence type="ECO:0000256" key="4">
    <source>
        <dbReference type="ARBA" id="ARBA00022519"/>
    </source>
</evidence>
<name>A0ABU9GEB3_COBMA</name>
<feature type="transmembrane region" description="Helical" evidence="9">
    <location>
        <begin position="125"/>
        <end position="145"/>
    </location>
</feature>
<evidence type="ECO:0000256" key="1">
    <source>
        <dbReference type="ARBA" id="ARBA00004429"/>
    </source>
</evidence>
<dbReference type="Pfam" id="PF04290">
    <property type="entry name" value="DctQ"/>
    <property type="match status" value="1"/>
</dbReference>
<evidence type="ECO:0000256" key="2">
    <source>
        <dbReference type="ARBA" id="ARBA00022448"/>
    </source>
</evidence>
<comment type="subunit">
    <text evidence="9">The complex comprises the extracytoplasmic solute receptor protein and the two transmembrane proteins.</text>
</comment>
<dbReference type="PANTHER" id="PTHR35011">
    <property type="entry name" value="2,3-DIKETO-L-GULONATE TRAP TRANSPORTER SMALL PERMEASE PROTEIN YIAM"/>
    <property type="match status" value="1"/>
</dbReference>
<keyword evidence="13" id="KW-1185">Reference proteome</keyword>
<feature type="transmembrane region" description="Helical" evidence="9">
    <location>
        <begin position="84"/>
        <end position="105"/>
    </location>
</feature>
<protein>
    <recommendedName>
        <fullName evidence="9">TRAP transporter small permease protein</fullName>
    </recommendedName>
</protein>
<keyword evidence="2 9" id="KW-0813">Transport</keyword>
<evidence type="ECO:0000259" key="11">
    <source>
        <dbReference type="Pfam" id="PF04290"/>
    </source>
</evidence>
<dbReference type="InterPro" id="IPR007387">
    <property type="entry name" value="TRAP_DctQ"/>
</dbReference>
<dbReference type="EMBL" id="JBAKAP010000007">
    <property type="protein sequence ID" value="MEL0616810.1"/>
    <property type="molecule type" value="Genomic_DNA"/>
</dbReference>
<evidence type="ECO:0000313" key="12">
    <source>
        <dbReference type="EMBL" id="MEL0616810.1"/>
    </source>
</evidence>
<accession>A0ABU9GEB3</accession>
<comment type="function">
    <text evidence="9">Part of the tripartite ATP-independent periplasmic (TRAP) transport system.</text>
</comment>
<evidence type="ECO:0000256" key="3">
    <source>
        <dbReference type="ARBA" id="ARBA00022475"/>
    </source>
</evidence>
<evidence type="ECO:0000256" key="9">
    <source>
        <dbReference type="RuleBase" id="RU369079"/>
    </source>
</evidence>
<keyword evidence="5 9" id="KW-0812">Transmembrane</keyword>
<proteinExistence type="inferred from homology"/>
<evidence type="ECO:0000256" key="8">
    <source>
        <dbReference type="ARBA" id="ARBA00038436"/>
    </source>
</evidence>
<keyword evidence="7 9" id="KW-0472">Membrane</keyword>
<evidence type="ECO:0000256" key="7">
    <source>
        <dbReference type="ARBA" id="ARBA00023136"/>
    </source>
</evidence>
<evidence type="ECO:0000256" key="5">
    <source>
        <dbReference type="ARBA" id="ARBA00022692"/>
    </source>
</evidence>
<dbReference type="InterPro" id="IPR055348">
    <property type="entry name" value="DctQ"/>
</dbReference>
<dbReference type="RefSeq" id="WP_341542337.1">
    <property type="nucleotide sequence ID" value="NZ_JBAKAP010000007.1"/>
</dbReference>
<evidence type="ECO:0000313" key="13">
    <source>
        <dbReference type="Proteomes" id="UP001378242"/>
    </source>
</evidence>
<sequence length="197" mass="21803">MKLGWLHKAEEALFSLLLVAMVLLVFVEVVLRFVFNTGISWSQEATLYLAGWFVLIGVSWGVKQGAHIGVDVVVKMLPLIWQRVATLAALVICMAYCVMLLVGSYEYLSLMQMIGIELEDIAIPKWYALTILPIAMLLLMLRFAVLGWKVIRGDASGFGFHDEGEDSMHLVQPADSVIGDSSDGTGGKRDSDQEPRQ</sequence>